<accession>A0A940T5N8</accession>
<dbReference type="EMBL" id="JAFIDA010000001">
    <property type="protein sequence ID" value="MBP1326176.1"/>
    <property type="molecule type" value="Genomic_DNA"/>
</dbReference>
<dbReference type="SUPFAM" id="SSF50129">
    <property type="entry name" value="GroES-like"/>
    <property type="match status" value="1"/>
</dbReference>
<evidence type="ECO:0000313" key="2">
    <source>
        <dbReference type="Proteomes" id="UP000675163"/>
    </source>
</evidence>
<organism evidence="1 2">
    <name type="scientific">Leucobacter exalbidus</name>
    <dbReference type="NCBI Taxonomy" id="662960"/>
    <lineage>
        <taxon>Bacteria</taxon>
        <taxon>Bacillati</taxon>
        <taxon>Actinomycetota</taxon>
        <taxon>Actinomycetes</taxon>
        <taxon>Micrococcales</taxon>
        <taxon>Microbacteriaceae</taxon>
        <taxon>Leucobacter</taxon>
    </lineage>
</organism>
<dbReference type="InterPro" id="IPR011032">
    <property type="entry name" value="GroES-like_sf"/>
</dbReference>
<sequence>MSKKIEFVEYGGPDVLRLVDEARGDAGPGQVRVRNELIGVNPIDWKMTAGHFGASLALPATPG</sequence>
<evidence type="ECO:0000313" key="1">
    <source>
        <dbReference type="EMBL" id="MBP1326176.1"/>
    </source>
</evidence>
<dbReference type="Gene3D" id="3.90.180.10">
    <property type="entry name" value="Medium-chain alcohol dehydrogenases, catalytic domain"/>
    <property type="match status" value="1"/>
</dbReference>
<dbReference type="Proteomes" id="UP000675163">
    <property type="component" value="Unassembled WGS sequence"/>
</dbReference>
<proteinExistence type="predicted"/>
<dbReference type="AlphaFoldDB" id="A0A940T5N8"/>
<keyword evidence="2" id="KW-1185">Reference proteome</keyword>
<comment type="caution">
    <text evidence="1">The sequence shown here is derived from an EMBL/GenBank/DDBJ whole genome shotgun (WGS) entry which is preliminary data.</text>
</comment>
<name>A0A940T5N8_9MICO</name>
<reference evidence="1" key="1">
    <citation type="submission" date="2021-02" db="EMBL/GenBank/DDBJ databases">
        <title>Sequencing the genomes of 1000 actinobacteria strains.</title>
        <authorList>
            <person name="Klenk H.-P."/>
        </authorList>
    </citation>
    <scope>NUCLEOTIDE SEQUENCE</scope>
    <source>
        <strain evidence="1">DSM 22850</strain>
    </source>
</reference>
<protein>
    <submittedName>
        <fullName evidence="1">NADPH:quinone reductase-like Zn-dependent oxidoreductase</fullName>
    </submittedName>
</protein>
<gene>
    <name evidence="1" type="ORF">JOF28_001408</name>
</gene>
<dbReference type="RefSeq" id="WP_209705126.1">
    <property type="nucleotide sequence ID" value="NZ_JAFIDA010000001.1"/>
</dbReference>